<name>A0ABN1Y3R6_9ACTN</name>
<feature type="compositionally biased region" description="Low complexity" evidence="9">
    <location>
        <begin position="37"/>
        <end position="49"/>
    </location>
</feature>
<feature type="signal peptide" evidence="10">
    <location>
        <begin position="1"/>
        <end position="25"/>
    </location>
</feature>
<evidence type="ECO:0000313" key="11">
    <source>
        <dbReference type="EMBL" id="GAA1397159.1"/>
    </source>
</evidence>
<comment type="catalytic activity">
    <reaction evidence="8">
        <text>an acyl-CoA + a 1,2-diacyl-sn-glycerol = a triacyl-sn-glycerol + CoA</text>
        <dbReference type="Rhea" id="RHEA:10868"/>
        <dbReference type="ChEBI" id="CHEBI:17815"/>
        <dbReference type="ChEBI" id="CHEBI:57287"/>
        <dbReference type="ChEBI" id="CHEBI:58342"/>
        <dbReference type="ChEBI" id="CHEBI:64615"/>
        <dbReference type="EC" id="2.3.1.20"/>
    </reaction>
</comment>
<evidence type="ECO:0000256" key="4">
    <source>
        <dbReference type="ARBA" id="ARBA00013244"/>
    </source>
</evidence>
<gene>
    <name evidence="11" type="ORF">GCM10009639_34170</name>
</gene>
<organism evidence="11 12">
    <name type="scientific">Kitasatospora putterlickiae</name>
    <dbReference type="NCBI Taxonomy" id="221725"/>
    <lineage>
        <taxon>Bacteria</taxon>
        <taxon>Bacillati</taxon>
        <taxon>Actinomycetota</taxon>
        <taxon>Actinomycetes</taxon>
        <taxon>Kitasatosporales</taxon>
        <taxon>Streptomycetaceae</taxon>
        <taxon>Kitasatospora</taxon>
    </lineage>
</organism>
<dbReference type="Gene3D" id="3.40.50.1820">
    <property type="entry name" value="alpha/beta hydrolase"/>
    <property type="match status" value="1"/>
</dbReference>
<dbReference type="PROSITE" id="PS51257">
    <property type="entry name" value="PROKAR_LIPOPROTEIN"/>
    <property type="match status" value="1"/>
</dbReference>
<dbReference type="EC" id="2.3.1.20" evidence="4"/>
<keyword evidence="6" id="KW-0012">Acyltransferase</keyword>
<feature type="region of interest" description="Disordered" evidence="9">
    <location>
        <begin position="33"/>
        <end position="105"/>
    </location>
</feature>
<evidence type="ECO:0000313" key="12">
    <source>
        <dbReference type="Proteomes" id="UP001499863"/>
    </source>
</evidence>
<sequence length="368" mass="38175">MQPQSFRFRAVLTGATAFTLAAALAACGGPDGGSAGASGDVAKGGAASSPTAGVPEAGSGSSSGSSSAAAAAAPTSTAPTTTAPPAPPSKVLMPTGPQAAFSKARDTAAGQIMMTTLTGPKSGVSGKVWVWLPPEYNDPKYAKTGFPVLTLYAGGQSAGYNTWTDNQLPIQEIDADLAKQGKAHPFIMIMPVQNLDSNEAKALECADIPGQPKMGTWMAEDIPDFVRANFRTVKGRDGWGLMGASTGAFCSAKLALQHPDTFKAAVPIDGYFTPDSPLWKGHETERQANSPDLLVTQGKADVRMLATAGGGNAYETKLVKAWVAKAAPPLTVEYYEQPGGKHLTSDFKKMIPDTLQWLSKNLTGPRSD</sequence>
<evidence type="ECO:0000256" key="9">
    <source>
        <dbReference type="SAM" id="MobiDB-lite"/>
    </source>
</evidence>
<dbReference type="InterPro" id="IPR029058">
    <property type="entry name" value="AB_hydrolase_fold"/>
</dbReference>
<dbReference type="EC" id="2.3.1.122" evidence="3"/>
<dbReference type="PROSITE" id="PS51318">
    <property type="entry name" value="TAT"/>
    <property type="match status" value="1"/>
</dbReference>
<keyword evidence="10" id="KW-0732">Signal</keyword>
<comment type="catalytic activity">
    <reaction evidence="1">
        <text>2 alpha,alpha'-trehalose 6-mycolate = alpha,alpha'-trehalose 6,6'-bismycolate + alpha,alpha-trehalose</text>
        <dbReference type="Rhea" id="RHEA:23472"/>
        <dbReference type="ChEBI" id="CHEBI:16551"/>
        <dbReference type="ChEBI" id="CHEBI:18195"/>
        <dbReference type="ChEBI" id="CHEBI:18234"/>
        <dbReference type="EC" id="2.3.1.122"/>
    </reaction>
</comment>
<feature type="chain" id="PRO_5046374186" description="Acyl-CoA:diacylglycerol acyltransferase" evidence="10">
    <location>
        <begin position="26"/>
        <end position="368"/>
    </location>
</feature>
<evidence type="ECO:0000256" key="6">
    <source>
        <dbReference type="ARBA" id="ARBA00023315"/>
    </source>
</evidence>
<evidence type="ECO:0000256" key="3">
    <source>
        <dbReference type="ARBA" id="ARBA00012820"/>
    </source>
</evidence>
<evidence type="ECO:0000256" key="7">
    <source>
        <dbReference type="ARBA" id="ARBA00032572"/>
    </source>
</evidence>
<feature type="compositionally biased region" description="Low complexity" evidence="9">
    <location>
        <begin position="57"/>
        <end position="81"/>
    </location>
</feature>
<evidence type="ECO:0000256" key="2">
    <source>
        <dbReference type="ARBA" id="ARBA00005874"/>
    </source>
</evidence>
<dbReference type="EMBL" id="BAAAKJ010000186">
    <property type="protein sequence ID" value="GAA1397159.1"/>
    <property type="molecule type" value="Genomic_DNA"/>
</dbReference>
<dbReference type="PANTHER" id="PTHR48098">
    <property type="entry name" value="ENTEROCHELIN ESTERASE-RELATED"/>
    <property type="match status" value="1"/>
</dbReference>
<dbReference type="SUPFAM" id="SSF53474">
    <property type="entry name" value="alpha/beta-Hydrolases"/>
    <property type="match status" value="1"/>
</dbReference>
<dbReference type="InterPro" id="IPR050583">
    <property type="entry name" value="Mycobacterial_A85_antigen"/>
</dbReference>
<dbReference type="InterPro" id="IPR006311">
    <property type="entry name" value="TAT_signal"/>
</dbReference>
<dbReference type="Pfam" id="PF00756">
    <property type="entry name" value="Esterase"/>
    <property type="match status" value="1"/>
</dbReference>
<evidence type="ECO:0000256" key="8">
    <source>
        <dbReference type="ARBA" id="ARBA00048109"/>
    </source>
</evidence>
<dbReference type="RefSeq" id="WP_344335920.1">
    <property type="nucleotide sequence ID" value="NZ_BAAAKJ010000186.1"/>
</dbReference>
<keyword evidence="5" id="KW-0808">Transferase</keyword>
<accession>A0ABN1Y3R6</accession>
<keyword evidence="12" id="KW-1185">Reference proteome</keyword>
<evidence type="ECO:0000256" key="10">
    <source>
        <dbReference type="SAM" id="SignalP"/>
    </source>
</evidence>
<comment type="caution">
    <text evidence="11">The sequence shown here is derived from an EMBL/GenBank/DDBJ whole genome shotgun (WGS) entry which is preliminary data.</text>
</comment>
<protein>
    <recommendedName>
        <fullName evidence="7">Acyl-CoA:diacylglycerol acyltransferase</fullName>
        <ecNumber evidence="3">2.3.1.122</ecNumber>
        <ecNumber evidence="4">2.3.1.20</ecNumber>
    </recommendedName>
</protein>
<evidence type="ECO:0000256" key="1">
    <source>
        <dbReference type="ARBA" id="ARBA00000697"/>
    </source>
</evidence>
<dbReference type="Proteomes" id="UP001499863">
    <property type="component" value="Unassembled WGS sequence"/>
</dbReference>
<comment type="similarity">
    <text evidence="2">Belongs to the mycobacterial A85 antigen family.</text>
</comment>
<evidence type="ECO:0000256" key="5">
    <source>
        <dbReference type="ARBA" id="ARBA00022679"/>
    </source>
</evidence>
<dbReference type="InterPro" id="IPR000801">
    <property type="entry name" value="Esterase-like"/>
</dbReference>
<dbReference type="PANTHER" id="PTHR48098:SF1">
    <property type="entry name" value="DIACYLGLYCEROL ACYLTRANSFERASE_MYCOLYLTRANSFERASE AG85A"/>
    <property type="match status" value="1"/>
</dbReference>
<reference evidence="11 12" key="1">
    <citation type="journal article" date="2019" name="Int. J. Syst. Evol. Microbiol.">
        <title>The Global Catalogue of Microorganisms (GCM) 10K type strain sequencing project: providing services to taxonomists for standard genome sequencing and annotation.</title>
        <authorList>
            <consortium name="The Broad Institute Genomics Platform"/>
            <consortium name="The Broad Institute Genome Sequencing Center for Infectious Disease"/>
            <person name="Wu L."/>
            <person name="Ma J."/>
        </authorList>
    </citation>
    <scope>NUCLEOTIDE SEQUENCE [LARGE SCALE GENOMIC DNA]</scope>
    <source>
        <strain evidence="11 12">JCM 12393</strain>
    </source>
</reference>
<proteinExistence type="inferred from homology"/>